<evidence type="ECO:0000313" key="4">
    <source>
        <dbReference type="Proteomes" id="UP000067626"/>
    </source>
</evidence>
<evidence type="ECO:0000313" key="3">
    <source>
        <dbReference type="EMBL" id="AKT38005.1"/>
    </source>
</evidence>
<proteinExistence type="predicted"/>
<dbReference type="InterPro" id="IPR025511">
    <property type="entry name" value="DUF4398"/>
</dbReference>
<dbReference type="RefSeq" id="WP_050430295.1">
    <property type="nucleotide sequence ID" value="NZ_CP012159.1"/>
</dbReference>
<organism evidence="3 4">
    <name type="scientific">Chondromyces crocatus</name>
    <dbReference type="NCBI Taxonomy" id="52"/>
    <lineage>
        <taxon>Bacteria</taxon>
        <taxon>Pseudomonadati</taxon>
        <taxon>Myxococcota</taxon>
        <taxon>Polyangia</taxon>
        <taxon>Polyangiales</taxon>
        <taxon>Polyangiaceae</taxon>
        <taxon>Chondromyces</taxon>
    </lineage>
</organism>
<keyword evidence="1" id="KW-0732">Signal</keyword>
<dbReference type="OrthoDB" id="9967934at2"/>
<dbReference type="EMBL" id="CP012159">
    <property type="protein sequence ID" value="AKT38005.1"/>
    <property type="molecule type" value="Genomic_DNA"/>
</dbReference>
<reference evidence="3 4" key="1">
    <citation type="submission" date="2015-07" db="EMBL/GenBank/DDBJ databases">
        <title>Genome analysis of myxobacterium Chondromyces crocatus Cm c5 reveals a high potential for natural compound synthesis and the genetic basis for the loss of fruiting body formation.</title>
        <authorList>
            <person name="Zaburannyi N."/>
            <person name="Bunk B."/>
            <person name="Maier J."/>
            <person name="Overmann J."/>
            <person name="Mueller R."/>
        </authorList>
    </citation>
    <scope>NUCLEOTIDE SEQUENCE [LARGE SCALE GENOMIC DNA]</scope>
    <source>
        <strain evidence="3 4">Cm c5</strain>
    </source>
</reference>
<dbReference type="Proteomes" id="UP000067626">
    <property type="component" value="Chromosome"/>
</dbReference>
<keyword evidence="4" id="KW-1185">Reference proteome</keyword>
<feature type="signal peptide" evidence="1">
    <location>
        <begin position="1"/>
        <end position="26"/>
    </location>
</feature>
<evidence type="ECO:0000256" key="1">
    <source>
        <dbReference type="SAM" id="SignalP"/>
    </source>
</evidence>
<dbReference type="STRING" id="52.CMC5_021460"/>
<gene>
    <name evidence="3" type="ORF">CMC5_021460</name>
</gene>
<sequence>MRTCSSPLVRLTAALALLTSLGGCLATQSGVALPEISKAREALREAEEAGAADEPSAQIYVALAQEHLQRASGRLAQGDRDGAVGLARRAEADAEVALLTVRDASLRDAVQRTVGDTSLLSDQAAKIDLAARKGAER</sequence>
<protein>
    <recommendedName>
        <fullName evidence="2">DUF4398 domain-containing protein</fullName>
    </recommendedName>
</protein>
<dbReference type="KEGG" id="ccro:CMC5_021460"/>
<dbReference type="PROSITE" id="PS51257">
    <property type="entry name" value="PROKAR_LIPOPROTEIN"/>
    <property type="match status" value="1"/>
</dbReference>
<evidence type="ECO:0000259" key="2">
    <source>
        <dbReference type="Pfam" id="PF14346"/>
    </source>
</evidence>
<dbReference type="Pfam" id="PF14346">
    <property type="entry name" value="DUF4398"/>
    <property type="match status" value="1"/>
</dbReference>
<dbReference type="AlphaFoldDB" id="A0A0K1EAW0"/>
<dbReference type="Gene3D" id="1.20.1270.390">
    <property type="match status" value="1"/>
</dbReference>
<accession>A0A0K1EAW0</accession>
<feature type="domain" description="DUF4398" evidence="2">
    <location>
        <begin position="34"/>
        <end position="111"/>
    </location>
</feature>
<feature type="chain" id="PRO_5005459139" description="DUF4398 domain-containing protein" evidence="1">
    <location>
        <begin position="27"/>
        <end position="137"/>
    </location>
</feature>
<name>A0A0K1EAW0_CHOCO</name>